<evidence type="ECO:0000256" key="9">
    <source>
        <dbReference type="RuleBase" id="RU368073"/>
    </source>
</evidence>
<feature type="transmembrane region" description="Helical" evidence="9">
    <location>
        <begin position="233"/>
        <end position="257"/>
    </location>
</feature>
<dbReference type="InterPro" id="IPR005578">
    <property type="entry name" value="Yif1_fam"/>
</dbReference>
<evidence type="ECO:0000313" key="11">
    <source>
        <dbReference type="EMBL" id="CCC66625.1"/>
    </source>
</evidence>
<dbReference type="KEGG" id="ncs:NCAS_0A00650"/>
<protein>
    <recommendedName>
        <fullName evidence="9">Protein YIF1</fullName>
    </recommendedName>
</protein>
<evidence type="ECO:0000256" key="4">
    <source>
        <dbReference type="ARBA" id="ARBA00022824"/>
    </source>
</evidence>
<dbReference type="GO" id="GO:0000139">
    <property type="term" value="C:Golgi membrane"/>
    <property type="evidence" value="ECO:0007669"/>
    <property type="project" value="UniProtKB-SubCell"/>
</dbReference>
<feature type="transmembrane region" description="Helical" evidence="9">
    <location>
        <begin position="201"/>
        <end position="227"/>
    </location>
</feature>
<comment type="similarity">
    <text evidence="1 9">Belongs to the YIF1 family.</text>
</comment>
<keyword evidence="6 9" id="KW-1133">Transmembrane helix</keyword>
<evidence type="ECO:0000313" key="12">
    <source>
        <dbReference type="Proteomes" id="UP000001640"/>
    </source>
</evidence>
<reference evidence="11 12" key="1">
    <citation type="journal article" date="2011" name="Proc. Natl. Acad. Sci. U.S.A.">
        <title>Evolutionary erosion of yeast sex chromosomes by mating-type switching accidents.</title>
        <authorList>
            <person name="Gordon J.L."/>
            <person name="Armisen D."/>
            <person name="Proux-Wera E."/>
            <person name="Oheigeartaigh S.S."/>
            <person name="Byrne K.P."/>
            <person name="Wolfe K.H."/>
        </authorList>
    </citation>
    <scope>NUCLEOTIDE SEQUENCE [LARGE SCALE GENOMIC DNA]</scope>
    <source>
        <strain evidence="12">ATCC 76901 / BCRC 22586 / CBS 4309 / NBRC 1992 / NRRL Y-12630</strain>
    </source>
</reference>
<dbReference type="GO" id="GO:0015031">
    <property type="term" value="P:protein transport"/>
    <property type="evidence" value="ECO:0007669"/>
    <property type="project" value="UniProtKB-KW"/>
</dbReference>
<proteinExistence type="inferred from homology"/>
<keyword evidence="12" id="KW-1185">Reference proteome</keyword>
<dbReference type="Pfam" id="PF03878">
    <property type="entry name" value="YIF1"/>
    <property type="match status" value="1"/>
</dbReference>
<evidence type="ECO:0000256" key="3">
    <source>
        <dbReference type="ARBA" id="ARBA00022692"/>
    </source>
</evidence>
<keyword evidence="7 9" id="KW-0333">Golgi apparatus</keyword>
<evidence type="ECO:0000256" key="2">
    <source>
        <dbReference type="ARBA" id="ARBA00022448"/>
    </source>
</evidence>
<keyword evidence="3 9" id="KW-0812">Transmembrane</keyword>
<evidence type="ECO:0000256" key="8">
    <source>
        <dbReference type="ARBA" id="ARBA00023136"/>
    </source>
</evidence>
<evidence type="ECO:0000256" key="7">
    <source>
        <dbReference type="ARBA" id="ARBA00023034"/>
    </source>
</evidence>
<feature type="transmembrane region" description="Helical" evidence="9">
    <location>
        <begin position="269"/>
        <end position="288"/>
    </location>
</feature>
<dbReference type="OrthoDB" id="337750at2759"/>
<dbReference type="HOGENOM" id="CLU_047877_2_1_1"/>
<dbReference type="PANTHER" id="PTHR14083">
    <property type="entry name" value="YIP1 INTERACTING FACTOR HOMOLOG YIF1 PROTEIN"/>
    <property type="match status" value="1"/>
</dbReference>
<keyword evidence="2 9" id="KW-0813">Transport</keyword>
<feature type="transmembrane region" description="Helical" evidence="9">
    <location>
        <begin position="308"/>
        <end position="325"/>
    </location>
</feature>
<dbReference type="FunCoup" id="G0V589">
    <property type="interactions" value="552"/>
</dbReference>
<feature type="transmembrane region" description="Helical" evidence="9">
    <location>
        <begin position="172"/>
        <end position="189"/>
    </location>
</feature>
<organism evidence="11 12">
    <name type="scientific">Naumovozyma castellii</name>
    <name type="common">Yeast</name>
    <name type="synonym">Saccharomyces castellii</name>
    <dbReference type="NCBI Taxonomy" id="27288"/>
    <lineage>
        <taxon>Eukaryota</taxon>
        <taxon>Fungi</taxon>
        <taxon>Dikarya</taxon>
        <taxon>Ascomycota</taxon>
        <taxon>Saccharomycotina</taxon>
        <taxon>Saccharomycetes</taxon>
        <taxon>Saccharomycetales</taxon>
        <taxon>Saccharomycetaceae</taxon>
        <taxon>Naumovozyma</taxon>
    </lineage>
</organism>
<dbReference type="STRING" id="1064592.G0V589"/>
<dbReference type="GO" id="GO:0030134">
    <property type="term" value="C:COPII-coated ER to Golgi transport vesicle"/>
    <property type="evidence" value="ECO:0007669"/>
    <property type="project" value="EnsemblFungi"/>
</dbReference>
<dbReference type="PANTHER" id="PTHR14083:SF0">
    <property type="entry name" value="YIP1D-INTERACTING FACTOR 1, ISOFORM C"/>
    <property type="match status" value="1"/>
</dbReference>
<reference key="2">
    <citation type="submission" date="2011-08" db="EMBL/GenBank/DDBJ databases">
        <title>Genome sequence of Naumovozyma castellii.</title>
        <authorList>
            <person name="Gordon J.L."/>
            <person name="Armisen D."/>
            <person name="Proux-Wera E."/>
            <person name="OhEigeartaigh S.S."/>
            <person name="Byrne K.P."/>
            <person name="Wolfe K.H."/>
        </authorList>
    </citation>
    <scope>NUCLEOTIDE SEQUENCE</scope>
    <source>
        <strain>Type strain:CBS 4309</strain>
    </source>
</reference>
<keyword evidence="4 9" id="KW-0256">Endoplasmic reticulum</keyword>
<name>G0V589_NAUCA</name>
<sequence length="326" mass="36336">MSYNPYAYASGNNGAPEVHDRATKVSGGAVPPPAQPFQGNPIQPQFQNQYAQQQPQAQGQQAFGFQDPRNTMAFQIGQSAFSNFIGQENFNQFQQTVSKATGDSSTLSHYFQVSTSYVLLKLKQILIPFVNKKNWQRIPDNGPSSDSAGSAANSGPTFQFLPPKDDVNCPDLYIPIMGLVTYILIWNTQQGLAGSFNPENLYYKLSSILAFMGLDLFILKLGLYLLVNTTSPVTSLTELTCFVGYKFVPLTLALFVPGKPLYLPLMVKSYLFVAFGTFLLRSVKFNLFSGPSDDMSHFPELTVKKCNYFLFLYGFVWQTILMWLMG</sequence>
<dbReference type="RefSeq" id="XP_003673016.1">
    <property type="nucleotide sequence ID" value="XM_003672968.1"/>
</dbReference>
<dbReference type="EMBL" id="HE576752">
    <property type="protein sequence ID" value="CCC66625.1"/>
    <property type="molecule type" value="Genomic_DNA"/>
</dbReference>
<evidence type="ECO:0000256" key="5">
    <source>
        <dbReference type="ARBA" id="ARBA00022927"/>
    </source>
</evidence>
<dbReference type="eggNOG" id="KOG3094">
    <property type="taxonomic scope" value="Eukaryota"/>
</dbReference>
<evidence type="ECO:0000256" key="1">
    <source>
        <dbReference type="ARBA" id="ARBA00009727"/>
    </source>
</evidence>
<keyword evidence="8 9" id="KW-0472">Membrane</keyword>
<evidence type="ECO:0000256" key="10">
    <source>
        <dbReference type="SAM" id="MobiDB-lite"/>
    </source>
</evidence>
<dbReference type="GO" id="GO:0006888">
    <property type="term" value="P:endoplasmic reticulum to Golgi vesicle-mediated transport"/>
    <property type="evidence" value="ECO:0007669"/>
    <property type="project" value="UniProtKB-UniRule"/>
</dbReference>
<gene>
    <name evidence="11" type="primary">NCAS0A00650</name>
    <name evidence="11" type="ordered locus">NCAS_0A00650</name>
</gene>
<evidence type="ECO:0000256" key="6">
    <source>
        <dbReference type="ARBA" id="ARBA00022989"/>
    </source>
</evidence>
<dbReference type="OMA" id="SGYKFVH"/>
<comment type="subcellular location">
    <subcellularLocation>
        <location evidence="9">Endoplasmic reticulum membrane</location>
        <topology evidence="9">Multi-pass membrane protein</topology>
    </subcellularLocation>
    <subcellularLocation>
        <location evidence="9">Golgi apparatus membrane</location>
        <topology evidence="9">Multi-pass membrane protein</topology>
    </subcellularLocation>
</comment>
<keyword evidence="5 9" id="KW-0653">Protein transport</keyword>
<dbReference type="GO" id="GO:0005793">
    <property type="term" value="C:endoplasmic reticulum-Golgi intermediate compartment"/>
    <property type="evidence" value="ECO:0007669"/>
    <property type="project" value="UniProtKB-UniRule"/>
</dbReference>
<dbReference type="GeneID" id="96900114"/>
<dbReference type="Proteomes" id="UP000001640">
    <property type="component" value="Chromosome 1"/>
</dbReference>
<dbReference type="GO" id="GO:0005789">
    <property type="term" value="C:endoplasmic reticulum membrane"/>
    <property type="evidence" value="ECO:0007669"/>
    <property type="project" value="UniProtKB-SubCell"/>
</dbReference>
<accession>G0V589</accession>
<comment type="function">
    <text evidence="9">Has a role in transport between endoplasmic reticulum and Golgi.</text>
</comment>
<dbReference type="InParanoid" id="G0V589"/>
<feature type="region of interest" description="Disordered" evidence="10">
    <location>
        <begin position="1"/>
        <end position="43"/>
    </location>
</feature>
<dbReference type="AlphaFoldDB" id="G0V589"/>